<dbReference type="Proteomes" id="UP000253729">
    <property type="component" value="Unassembled WGS sequence"/>
</dbReference>
<keyword evidence="1" id="KW-0812">Transmembrane</keyword>
<dbReference type="RefSeq" id="XP_026628648.1">
    <property type="nucleotide sequence ID" value="XM_026765529.1"/>
</dbReference>
<dbReference type="GeneID" id="38133885"/>
<proteinExistence type="predicted"/>
<gene>
    <name evidence="2" type="ORF">BDQ94DRAFT_139950</name>
</gene>
<sequence length="69" mass="7998">MLATQRLEQGYTNPCRMHHPKLFPTFCVILSRLVSRQPASHNELIYLPLSLYFFAFPSPSFWGRVVVGM</sequence>
<name>A0A3F3QA33_9EURO</name>
<reference evidence="2 3" key="1">
    <citation type="submission" date="2018-07" db="EMBL/GenBank/DDBJ databases">
        <title>The genomes of Aspergillus section Nigri reveals drivers in fungal speciation.</title>
        <authorList>
            <consortium name="DOE Joint Genome Institute"/>
            <person name="Vesth T.C."/>
            <person name="Nybo J."/>
            <person name="Theobald S."/>
            <person name="Brandl J."/>
            <person name="Frisvad J.C."/>
            <person name="Nielsen K.F."/>
            <person name="Lyhne E.K."/>
            <person name="Kogle M.E."/>
            <person name="Kuo A."/>
            <person name="Riley R."/>
            <person name="Clum A."/>
            <person name="Nolan M."/>
            <person name="Lipzen A."/>
            <person name="Salamov A."/>
            <person name="Henrissat B."/>
            <person name="Wiebenga A."/>
            <person name="De vries R.P."/>
            <person name="Grigoriev I.V."/>
            <person name="Mortensen U.H."/>
            <person name="Andersen M.R."/>
            <person name="Baker S.E."/>
        </authorList>
    </citation>
    <scope>NUCLEOTIDE SEQUENCE [LARGE SCALE GENOMIC DNA]</scope>
    <source>
        <strain evidence="2 3">CBS 139.54b</strain>
    </source>
</reference>
<keyword evidence="1" id="KW-1133">Transmembrane helix</keyword>
<evidence type="ECO:0000313" key="2">
    <source>
        <dbReference type="EMBL" id="RDH35626.1"/>
    </source>
</evidence>
<evidence type="ECO:0000313" key="3">
    <source>
        <dbReference type="Proteomes" id="UP000253729"/>
    </source>
</evidence>
<keyword evidence="1" id="KW-0472">Membrane</keyword>
<keyword evidence="3" id="KW-1185">Reference proteome</keyword>
<organism evidence="2 3">
    <name type="scientific">Aspergillus welwitschiae</name>
    <dbReference type="NCBI Taxonomy" id="1341132"/>
    <lineage>
        <taxon>Eukaryota</taxon>
        <taxon>Fungi</taxon>
        <taxon>Dikarya</taxon>
        <taxon>Ascomycota</taxon>
        <taxon>Pezizomycotina</taxon>
        <taxon>Eurotiomycetes</taxon>
        <taxon>Eurotiomycetidae</taxon>
        <taxon>Eurotiales</taxon>
        <taxon>Aspergillaceae</taxon>
        <taxon>Aspergillus</taxon>
        <taxon>Aspergillus subgen. Circumdati</taxon>
    </lineage>
</organism>
<dbReference type="AlphaFoldDB" id="A0A3F3QA33"/>
<protein>
    <submittedName>
        <fullName evidence="2">Uncharacterized protein</fullName>
    </submittedName>
</protein>
<feature type="transmembrane region" description="Helical" evidence="1">
    <location>
        <begin position="44"/>
        <end position="62"/>
    </location>
</feature>
<dbReference type="EMBL" id="KZ852040">
    <property type="protein sequence ID" value="RDH35626.1"/>
    <property type="molecule type" value="Genomic_DNA"/>
</dbReference>
<accession>A0A3F3QA33</accession>
<evidence type="ECO:0000256" key="1">
    <source>
        <dbReference type="SAM" id="Phobius"/>
    </source>
</evidence>